<keyword evidence="2" id="KW-0433">Leucine-rich repeat</keyword>
<keyword evidence="3" id="KW-0677">Repeat</keyword>
<dbReference type="OrthoDB" id="1728874at2759"/>
<dbReference type="PANTHER" id="PTHR48051">
    <property type="match status" value="1"/>
</dbReference>
<feature type="chain" id="PRO_5015192463" evidence="5">
    <location>
        <begin position="20"/>
        <end position="1226"/>
    </location>
</feature>
<dbReference type="STRING" id="554055.A0A2P6VRB8"/>
<feature type="compositionally biased region" description="Acidic residues" evidence="4">
    <location>
        <begin position="562"/>
        <end position="574"/>
    </location>
</feature>
<keyword evidence="5" id="KW-0732">Signal</keyword>
<proteinExistence type="predicted"/>
<evidence type="ECO:0000313" key="6">
    <source>
        <dbReference type="EMBL" id="PSC76634.1"/>
    </source>
</evidence>
<feature type="region of interest" description="Disordered" evidence="4">
    <location>
        <begin position="411"/>
        <end position="576"/>
    </location>
</feature>
<protein>
    <submittedName>
        <fullName evidence="6">Retinitis pigmentosa 1-like 1</fullName>
    </submittedName>
</protein>
<evidence type="ECO:0000256" key="4">
    <source>
        <dbReference type="SAM" id="MobiDB-lite"/>
    </source>
</evidence>
<dbReference type="InterPro" id="IPR032675">
    <property type="entry name" value="LRR_dom_sf"/>
</dbReference>
<name>A0A2P6VRB8_9CHLO</name>
<feature type="compositionally biased region" description="Acidic residues" evidence="4">
    <location>
        <begin position="416"/>
        <end position="432"/>
    </location>
</feature>
<dbReference type="Gene3D" id="3.80.10.10">
    <property type="entry name" value="Ribonuclease Inhibitor"/>
    <property type="match status" value="2"/>
</dbReference>
<reference evidence="6 7" key="1">
    <citation type="journal article" date="2018" name="Plant J.">
        <title>Genome sequences of Chlorella sorokiniana UTEX 1602 and Micractinium conductrix SAG 241.80: implications to maltose excretion by a green alga.</title>
        <authorList>
            <person name="Arriola M.B."/>
            <person name="Velmurugan N."/>
            <person name="Zhang Y."/>
            <person name="Plunkett M.H."/>
            <person name="Hondzo H."/>
            <person name="Barney B.M."/>
        </authorList>
    </citation>
    <scope>NUCLEOTIDE SEQUENCE [LARGE SCALE GENOMIC DNA]</scope>
    <source>
        <strain evidence="6 7">SAG 241.80</strain>
    </source>
</reference>
<dbReference type="InterPro" id="IPR003591">
    <property type="entry name" value="Leu-rich_rpt_typical-subtyp"/>
</dbReference>
<feature type="compositionally biased region" description="Acidic residues" evidence="4">
    <location>
        <begin position="440"/>
        <end position="453"/>
    </location>
</feature>
<dbReference type="InterPro" id="IPR050216">
    <property type="entry name" value="LRR_domain-containing"/>
</dbReference>
<dbReference type="SMART" id="SM00369">
    <property type="entry name" value="LRR_TYP"/>
    <property type="match status" value="2"/>
</dbReference>
<dbReference type="PANTHER" id="PTHR48051:SF1">
    <property type="entry name" value="RAS SUPPRESSOR PROTEIN 1"/>
    <property type="match status" value="1"/>
</dbReference>
<comment type="caution">
    <text evidence="6">The sequence shown here is derived from an EMBL/GenBank/DDBJ whole genome shotgun (WGS) entry which is preliminary data.</text>
</comment>
<dbReference type="SUPFAM" id="SSF52058">
    <property type="entry name" value="L domain-like"/>
    <property type="match status" value="1"/>
</dbReference>
<dbReference type="AlphaFoldDB" id="A0A2P6VRB8"/>
<dbReference type="GO" id="GO:0005930">
    <property type="term" value="C:axoneme"/>
    <property type="evidence" value="ECO:0007669"/>
    <property type="project" value="UniProtKB-SubCell"/>
</dbReference>
<dbReference type="Gene3D" id="1.20.1280.50">
    <property type="match status" value="1"/>
</dbReference>
<feature type="compositionally biased region" description="Acidic residues" evidence="4">
    <location>
        <begin position="533"/>
        <end position="549"/>
    </location>
</feature>
<gene>
    <name evidence="6" type="primary">g299</name>
    <name evidence="6" type="ORF">C2E20_0299</name>
</gene>
<evidence type="ECO:0000256" key="2">
    <source>
        <dbReference type="ARBA" id="ARBA00022614"/>
    </source>
</evidence>
<accession>A0A2P6VRB8</accession>
<organism evidence="6 7">
    <name type="scientific">Micractinium conductrix</name>
    <dbReference type="NCBI Taxonomy" id="554055"/>
    <lineage>
        <taxon>Eukaryota</taxon>
        <taxon>Viridiplantae</taxon>
        <taxon>Chlorophyta</taxon>
        <taxon>core chlorophytes</taxon>
        <taxon>Trebouxiophyceae</taxon>
        <taxon>Chlorellales</taxon>
        <taxon>Chlorellaceae</taxon>
        <taxon>Chlorella clade</taxon>
        <taxon>Micractinium</taxon>
    </lineage>
</organism>
<evidence type="ECO:0000256" key="5">
    <source>
        <dbReference type="SAM" id="SignalP"/>
    </source>
</evidence>
<feature type="signal peptide" evidence="5">
    <location>
        <begin position="1"/>
        <end position="19"/>
    </location>
</feature>
<dbReference type="EMBL" id="LHPF02000001">
    <property type="protein sequence ID" value="PSC76634.1"/>
    <property type="molecule type" value="Genomic_DNA"/>
</dbReference>
<keyword evidence="7" id="KW-1185">Reference proteome</keyword>
<evidence type="ECO:0000256" key="3">
    <source>
        <dbReference type="ARBA" id="ARBA00022737"/>
    </source>
</evidence>
<sequence>MSCALRALLIALLATSATGRALRQDGGDDVPPCVGWGCGSTPGPPASGCGTLGQACCELELEEYVYVLGCNDDANYCIEFPPSPTATPGAPQPSLCLAKPEGCGAAGGACCPLTGDKQSAKRCVEEGTLCLAPTSSGSIYGDLTYEMYLLLKAAPDTPLPNATALSVWGLCQAFDKDECGELGGLCGSKLPKPAPQCPESKRTCVEWQYCELQEGQFQKFGLCTEIPLGCGDLGAPCCPYGNYTQGDFNTPFCWASDVYCAADSRNISDTVCLPLPESPDDCGAPGGPCCPSSYGLVTDKELPPLCQEGSYCGGGNETEPTCVDNPPDCGKLAKACCAVDGRSTIVYSCGPGLYCPEEGDGGGTPPPRNGGVVLLTASGPGSRVCQECTRYVASQYKAVCEASVQKPGYEWGAAPEWEDGDAGGGDDEEEEQSPPPEKEDGGEEEEEEDEEEEQSRPPEKEGEEEQSPPSEDEGEGKDEPPPAEEQEEEEEDGDSPPPEEGEDEQTPPPPPDEDSEEENGDSPPAEDSPQPESSEEQGESPPPEEDNQEEQSPQPESPSPPADDEWSPEPDSGEDACFGQMQTAAEHARQLVLLLLAVGYLLGMACLPRPAWLKWRLALIYGVRVGCALVPSQHSPKEGSAMVLHRPATPGWWGAAADWLRLLLGVRLLIPVLTGAPLYQPPLALLVQQAAGAWLTANQQAYCSSPLLVHPLSRQRMQRLHAAFDSVPALLATHAFEPPVAEDEQRALLQCMVVLSMQQVLLGVWDPAREQVAEPSGLHISALPDHLLLEVFRQLAHLPPVLSEEDEAVYRRRLPFWCREFPGERHPGLRAYPFLAQVCRHWRSVLDSPAALQALWEQLTVDFGHELITAVHVPIAWSDVRPTDEEFAAALVSTRLRAHRLVAFVRQRRAAVRRLALVNSEGYWDEEGHPLPLAGKHNFSQSAFGLLLGMLQDSLTGLYMKHCNDLLAAGSPLSTVAMLTGLRSLVVEDLHCHLYKEPLAELGRLTQLTELGVCVSEHDGLYDSGLDSIPGSWQKLASLRRLELRHNVLLQELPDWLPAALPGLELLDVSGCLRLDLAPLTALTQLRTLALHGMTLVHGPLPAQLAAEALPGMPPLRTKPLPCLAGLTNLEALNLAENFLTGVPPFVFKLTRLEVLNLGGNSYLSAPSPLTPLLGLMRLRWLDMRDVCYEAERFWSTAKCTTMQHLATLSKAIKRRRATRNATVLI</sequence>
<comment type="subcellular location">
    <subcellularLocation>
        <location evidence="1">Cytoplasm</location>
        <location evidence="1">Cytoskeleton</location>
        <location evidence="1">Cilium axoneme</location>
    </subcellularLocation>
</comment>
<evidence type="ECO:0000256" key="1">
    <source>
        <dbReference type="ARBA" id="ARBA00004430"/>
    </source>
</evidence>
<evidence type="ECO:0000313" key="7">
    <source>
        <dbReference type="Proteomes" id="UP000239649"/>
    </source>
</evidence>
<dbReference type="Proteomes" id="UP000239649">
    <property type="component" value="Unassembled WGS sequence"/>
</dbReference>
<feature type="compositionally biased region" description="Acidic residues" evidence="4">
    <location>
        <begin position="461"/>
        <end position="520"/>
    </location>
</feature>
<feature type="compositionally biased region" description="Low complexity" evidence="4">
    <location>
        <begin position="521"/>
        <end position="532"/>
    </location>
</feature>